<name>A0A3M7S2G0_BRAPC</name>
<comment type="caution">
    <text evidence="1">The sequence shown here is derived from an EMBL/GenBank/DDBJ whole genome shotgun (WGS) entry which is preliminary data.</text>
</comment>
<keyword evidence="2" id="KW-1185">Reference proteome</keyword>
<sequence>MFSTKKEIIDYFDRLTNEIDIKFERKIQKLDDDEAISKQNVTRKLISDKINEIVQFNLEHFGKKVKSCFLLKRKVWNHQIIDNLSDTESIFVEATSLIIFNEILSLESILNIKKKLRDVEFKIEGNFEKNFKLHLIHELIYESYDAIIDLSDSDANLVKQIEITDFSKEINEADLNFENFLKKYSEILKIY</sequence>
<proteinExistence type="predicted"/>
<dbReference type="AlphaFoldDB" id="A0A3M7S2G0"/>
<dbReference type="Proteomes" id="UP000276133">
    <property type="component" value="Unassembled WGS sequence"/>
</dbReference>
<protein>
    <submittedName>
        <fullName evidence="1">Uncharacterized protein</fullName>
    </submittedName>
</protein>
<gene>
    <name evidence="1" type="ORF">BpHYR1_034765</name>
</gene>
<accession>A0A3M7S2G0</accession>
<reference evidence="1 2" key="1">
    <citation type="journal article" date="2018" name="Sci. Rep.">
        <title>Genomic signatures of local adaptation to the degree of environmental predictability in rotifers.</title>
        <authorList>
            <person name="Franch-Gras L."/>
            <person name="Hahn C."/>
            <person name="Garcia-Roger E.M."/>
            <person name="Carmona M.J."/>
            <person name="Serra M."/>
            <person name="Gomez A."/>
        </authorList>
    </citation>
    <scope>NUCLEOTIDE SEQUENCE [LARGE SCALE GENOMIC DNA]</scope>
    <source>
        <strain evidence="1">HYR1</strain>
    </source>
</reference>
<evidence type="ECO:0000313" key="2">
    <source>
        <dbReference type="Proteomes" id="UP000276133"/>
    </source>
</evidence>
<organism evidence="1 2">
    <name type="scientific">Brachionus plicatilis</name>
    <name type="common">Marine rotifer</name>
    <name type="synonym">Brachionus muelleri</name>
    <dbReference type="NCBI Taxonomy" id="10195"/>
    <lineage>
        <taxon>Eukaryota</taxon>
        <taxon>Metazoa</taxon>
        <taxon>Spiralia</taxon>
        <taxon>Gnathifera</taxon>
        <taxon>Rotifera</taxon>
        <taxon>Eurotatoria</taxon>
        <taxon>Monogononta</taxon>
        <taxon>Pseudotrocha</taxon>
        <taxon>Ploima</taxon>
        <taxon>Brachionidae</taxon>
        <taxon>Brachionus</taxon>
    </lineage>
</organism>
<dbReference type="EMBL" id="REGN01002164">
    <property type="protein sequence ID" value="RNA29777.1"/>
    <property type="molecule type" value="Genomic_DNA"/>
</dbReference>
<evidence type="ECO:0000313" key="1">
    <source>
        <dbReference type="EMBL" id="RNA29777.1"/>
    </source>
</evidence>